<dbReference type="SUPFAM" id="SSF53448">
    <property type="entry name" value="Nucleotide-diphospho-sugar transferases"/>
    <property type="match status" value="2"/>
</dbReference>
<comment type="caution">
    <text evidence="2">The sequence shown here is derived from an EMBL/GenBank/DDBJ whole genome shotgun (WGS) entry which is preliminary data.</text>
</comment>
<organism evidence="2 3">
    <name type="scientific">Samsonia erythrinae</name>
    <dbReference type="NCBI Taxonomy" id="160434"/>
    <lineage>
        <taxon>Bacteria</taxon>
        <taxon>Pseudomonadati</taxon>
        <taxon>Pseudomonadota</taxon>
        <taxon>Gammaproteobacteria</taxon>
        <taxon>Enterobacterales</taxon>
        <taxon>Pectobacteriaceae</taxon>
        <taxon>Samsonia</taxon>
    </lineage>
</organism>
<gene>
    <name evidence="2" type="ORF">EDC54_103142</name>
</gene>
<dbReference type="Gene3D" id="3.90.550.10">
    <property type="entry name" value="Spore Coat Polysaccharide Biosynthesis Protein SpsA, Chain A"/>
    <property type="match status" value="1"/>
</dbReference>
<dbReference type="GO" id="GO:0016740">
    <property type="term" value="F:transferase activity"/>
    <property type="evidence" value="ECO:0007669"/>
    <property type="project" value="UniProtKB-KW"/>
</dbReference>
<protein>
    <submittedName>
        <fullName evidence="2">GT2 family glycosyltransferase</fullName>
    </submittedName>
</protein>
<dbReference type="Gene3D" id="3.40.50.2000">
    <property type="entry name" value="Glycogen Phosphorylase B"/>
    <property type="match status" value="1"/>
</dbReference>
<dbReference type="Proteomes" id="UP000295433">
    <property type="component" value="Unassembled WGS sequence"/>
</dbReference>
<dbReference type="AlphaFoldDB" id="A0A4R3VKW5"/>
<dbReference type="RefSeq" id="WP_132454697.1">
    <property type="nucleotide sequence ID" value="NZ_JAWIZJ010000003.1"/>
</dbReference>
<dbReference type="InterPro" id="IPR001173">
    <property type="entry name" value="Glyco_trans_2-like"/>
</dbReference>
<sequence>MPSIFISTIQLTDYCDETLATLDLIGAFIELGWEVDVFCHQYSHEIKAEVENRYNGEMIFITDDKEYDFSNDYELLWLQYTSANSSILRRLLNDGIHTNLVIDHQSLKSNEEMPANIYFENRLADLSLVTIRRLSSFLHENGITSSLCSVFPSPIPDKHFRTVHTPLEQGLKNILIICNDLNSILNALPEALEKVGVNCELVNQEQVVRQPDIFQKYDAVVATGRMARYALCAGVPVYLYREEQNFLGYICSETLENSTFRNENVKFLELTTSELVDELIKGYIQAANYVSQRLAFFETHWRMSFCLKQLLSILPPKELKTISEQELQYLELHNLTLRDKVKPVYSLESWLSERQITPARSALLQAYIHNTPELGRIAVVVIDENEHHVDEQAISASLESLQGQLCRAEETYVVTCHPADKKERDGVVWLSDPKGVTRVLNQISTQCSASFLLVLMAGDRLFPHMILLLAEYRLRFPTAKAFYFDEALLVDGNVQNLMLKPECNIDMLRSYPYIGRNLAVDVQCIRELEGICTEYQVLGTLDIVFQLIEKDGPQAIGHIPEVVIYTTQGLLEWASSDTVLLYYPKVLQQHLQRCHVSASIVEGKKQGIFNINYQHDVQPLVSIIIPTRDNLPLLSRCIETLMEKTCYTRYELLIMNNNSTESDACQYLSQLADMSLHNVKILNWPHPFNFSAINNYAAEQARGDVLLFLNNDTEIIDGQWLDNMLSHALRPEVGIVGARLEFIDGRIQHGGIALGLNDHSGILFQGLSSSTSGYMNRLCTTHNVSAVSASCMMMRREVFDELGGYNAECFPVYFGDVDLGIKARQQGYLVVWTPEARVMHLGGASRLLKKFDLAPTPQPSDVEALYQEWLPQLVNDPFYHPSYSKLAPGFSLGSEMVRCQPPLPGRPLPVVVGMHADWFGCGHYRVIHPFKALEREFHIDGGLISSLSGVVDLKRIEPDVTVVQRAVTKSISEYIKKYKKYTQSQIVLEYDDFLSNIPVRSIHRKDFSQSVIGGLRRCIEVADWLVVSTVPLAEELSKFHSDIRIAQNRLNPLWWRHLRSQRRVGKKIRIGWAGGSSHSGDLDILRPVMKALENKVEWVFMGMKPEGVKCEFHAGVPIEFYPQKTASLNLDLALVPLEYNQFNVCKSNLRLLELGACGVPVICTDIEPYRCGLPVTLVNNRFKDWMEAIRSHLADMDEAARLGDELREAVLSHWMLEGNGLNDWLHAWLPR</sequence>
<dbReference type="OrthoDB" id="6500145at2"/>
<dbReference type="Pfam" id="PF00535">
    <property type="entry name" value="Glycos_transf_2"/>
    <property type="match status" value="1"/>
</dbReference>
<keyword evidence="3" id="KW-1185">Reference proteome</keyword>
<proteinExistence type="predicted"/>
<evidence type="ECO:0000313" key="3">
    <source>
        <dbReference type="Proteomes" id="UP000295433"/>
    </source>
</evidence>
<dbReference type="CDD" id="cd04186">
    <property type="entry name" value="GT_2_like_c"/>
    <property type="match status" value="1"/>
</dbReference>
<dbReference type="InterPro" id="IPR029044">
    <property type="entry name" value="Nucleotide-diphossugar_trans"/>
</dbReference>
<dbReference type="EMBL" id="SMBY01000003">
    <property type="protein sequence ID" value="TCV06893.1"/>
    <property type="molecule type" value="Genomic_DNA"/>
</dbReference>
<feature type="domain" description="Glycosyltransferase 2-like" evidence="1">
    <location>
        <begin position="622"/>
        <end position="802"/>
    </location>
</feature>
<keyword evidence="2" id="KW-0808">Transferase</keyword>
<evidence type="ECO:0000313" key="2">
    <source>
        <dbReference type="EMBL" id="TCV06893.1"/>
    </source>
</evidence>
<dbReference type="SUPFAM" id="SSF53756">
    <property type="entry name" value="UDP-Glycosyltransferase/glycogen phosphorylase"/>
    <property type="match status" value="1"/>
</dbReference>
<name>A0A4R3VKW5_9GAMM</name>
<accession>A0A4R3VKW5</accession>
<dbReference type="PANTHER" id="PTHR43179">
    <property type="entry name" value="RHAMNOSYLTRANSFERASE WBBL"/>
    <property type="match status" value="1"/>
</dbReference>
<dbReference type="PANTHER" id="PTHR43179:SF7">
    <property type="entry name" value="RHAMNOSYLTRANSFERASE WBBL"/>
    <property type="match status" value="1"/>
</dbReference>
<evidence type="ECO:0000259" key="1">
    <source>
        <dbReference type="Pfam" id="PF00535"/>
    </source>
</evidence>
<reference evidence="2 3" key="1">
    <citation type="submission" date="2019-03" db="EMBL/GenBank/DDBJ databases">
        <title>Genomic Encyclopedia of Type Strains, Phase IV (KMG-IV): sequencing the most valuable type-strain genomes for metagenomic binning, comparative biology and taxonomic classification.</title>
        <authorList>
            <person name="Goeker M."/>
        </authorList>
    </citation>
    <scope>NUCLEOTIDE SEQUENCE [LARGE SCALE GENOMIC DNA]</scope>
    <source>
        <strain evidence="2 3">DSM 16730</strain>
    </source>
</reference>